<feature type="transmembrane region" description="Helical" evidence="6">
    <location>
        <begin position="21"/>
        <end position="45"/>
    </location>
</feature>
<dbReference type="InterPro" id="IPR001851">
    <property type="entry name" value="ABC_transp_permease"/>
</dbReference>
<feature type="transmembrane region" description="Helical" evidence="6">
    <location>
        <begin position="298"/>
        <end position="317"/>
    </location>
</feature>
<keyword evidence="8" id="KW-1185">Reference proteome</keyword>
<feature type="transmembrane region" description="Helical" evidence="6">
    <location>
        <begin position="150"/>
        <end position="168"/>
    </location>
</feature>
<gene>
    <name evidence="7" type="ORF">Gferi_16195</name>
</gene>
<dbReference type="STRING" id="1424294.Gferi_16195"/>
<feature type="transmembrane region" description="Helical" evidence="6">
    <location>
        <begin position="273"/>
        <end position="291"/>
    </location>
</feature>
<dbReference type="PANTHER" id="PTHR47089:SF1">
    <property type="entry name" value="GUANOSINE ABC TRANSPORTER PERMEASE PROTEIN NUPP"/>
    <property type="match status" value="1"/>
</dbReference>
<feature type="transmembrane region" description="Helical" evidence="6">
    <location>
        <begin position="199"/>
        <end position="217"/>
    </location>
</feature>
<keyword evidence="2" id="KW-1003">Cell membrane</keyword>
<feature type="transmembrane region" description="Helical" evidence="6">
    <location>
        <begin position="247"/>
        <end position="267"/>
    </location>
</feature>
<dbReference type="GO" id="GO:0022857">
    <property type="term" value="F:transmembrane transporter activity"/>
    <property type="evidence" value="ECO:0007669"/>
    <property type="project" value="InterPro"/>
</dbReference>
<proteinExistence type="predicted"/>
<dbReference type="KEGG" id="gfe:Gferi_16195"/>
<evidence type="ECO:0000256" key="1">
    <source>
        <dbReference type="ARBA" id="ARBA00004651"/>
    </source>
</evidence>
<dbReference type="PANTHER" id="PTHR47089">
    <property type="entry name" value="ABC TRANSPORTER, PERMEASE PROTEIN"/>
    <property type="match status" value="1"/>
</dbReference>
<evidence type="ECO:0000256" key="5">
    <source>
        <dbReference type="ARBA" id="ARBA00023136"/>
    </source>
</evidence>
<name>A0A1D8GJ66_9FIRM</name>
<dbReference type="CDD" id="cd06580">
    <property type="entry name" value="TM_PBP1_transp_TpRbsC_like"/>
    <property type="match status" value="1"/>
</dbReference>
<dbReference type="AlphaFoldDB" id="A0A1D8GJ66"/>
<evidence type="ECO:0000256" key="6">
    <source>
        <dbReference type="SAM" id="Phobius"/>
    </source>
</evidence>
<feature type="transmembrane region" description="Helical" evidence="6">
    <location>
        <begin position="95"/>
        <end position="111"/>
    </location>
</feature>
<reference evidence="7 8" key="1">
    <citation type="submission" date="2016-09" db="EMBL/GenBank/DDBJ databases">
        <title>Genomic analysis reveals versatility of anaerobic energy metabolism of Geosporobacter ferrireducens IRF9 of phylum Firmicutes.</title>
        <authorList>
            <person name="Kim S.-J."/>
        </authorList>
    </citation>
    <scope>NUCLEOTIDE SEQUENCE [LARGE SCALE GENOMIC DNA]</scope>
    <source>
        <strain evidence="7 8">IRF9</strain>
    </source>
</reference>
<sequence length="369" mass="39665">MNGRFKVEKREIQNKYALAGIRLVGIFLALIAGGIFLMSTGHAPITVYKAMLEGAFGSSYGINETIVKTIPLLLAALGISVAFRMKLWNIGAEGQIYVGGIAAAAVALKLGHLPAYLLIPMMTAAGFLGGAVWGLLPAIPRALWGTNETIMTLMMNYIGILWVDYLVFGPWKDPKGFNFPITPEFSPSAFLPTFGRSRVHMGIIIALFLAVVLYVVINKTLWGYEIRVAGENSEAAKYAGMNVKRNILLAMAISGGIAGIAGMAELAGITHRLQSNFSPGYGYSAIIIAWLSRLNPMAAIGVSFLFGGMLVGGYAVQTSGLPAATAVMMQGLILFFVLGAEFFTQYQICWIKKSAEEKKVVRKGVEVHG</sequence>
<dbReference type="OrthoDB" id="45037at2"/>
<dbReference type="Proteomes" id="UP000095743">
    <property type="component" value="Chromosome"/>
</dbReference>
<dbReference type="Pfam" id="PF02653">
    <property type="entry name" value="BPD_transp_2"/>
    <property type="match status" value="1"/>
</dbReference>
<evidence type="ECO:0000256" key="2">
    <source>
        <dbReference type="ARBA" id="ARBA00022475"/>
    </source>
</evidence>
<dbReference type="GO" id="GO:0005886">
    <property type="term" value="C:plasma membrane"/>
    <property type="evidence" value="ECO:0007669"/>
    <property type="project" value="UniProtKB-SubCell"/>
</dbReference>
<evidence type="ECO:0000313" key="8">
    <source>
        <dbReference type="Proteomes" id="UP000095743"/>
    </source>
</evidence>
<evidence type="ECO:0000313" key="7">
    <source>
        <dbReference type="EMBL" id="AOT70968.1"/>
    </source>
</evidence>
<feature type="transmembrane region" description="Helical" evidence="6">
    <location>
        <begin position="65"/>
        <end position="83"/>
    </location>
</feature>
<evidence type="ECO:0000256" key="4">
    <source>
        <dbReference type="ARBA" id="ARBA00022989"/>
    </source>
</evidence>
<keyword evidence="4 6" id="KW-1133">Transmembrane helix</keyword>
<feature type="transmembrane region" description="Helical" evidence="6">
    <location>
        <begin position="323"/>
        <end position="343"/>
    </location>
</feature>
<organism evidence="7 8">
    <name type="scientific">Geosporobacter ferrireducens</name>
    <dbReference type="NCBI Taxonomy" id="1424294"/>
    <lineage>
        <taxon>Bacteria</taxon>
        <taxon>Bacillati</taxon>
        <taxon>Bacillota</taxon>
        <taxon>Clostridia</taxon>
        <taxon>Peptostreptococcales</taxon>
        <taxon>Thermotaleaceae</taxon>
        <taxon>Geosporobacter</taxon>
    </lineage>
</organism>
<keyword evidence="3 6" id="KW-0812">Transmembrane</keyword>
<comment type="subcellular location">
    <subcellularLocation>
        <location evidence="1">Cell membrane</location>
        <topology evidence="1">Multi-pass membrane protein</topology>
    </subcellularLocation>
</comment>
<accession>A0A1D8GJ66</accession>
<protein>
    <submittedName>
        <fullName evidence="7">ABC transporter permease</fullName>
    </submittedName>
</protein>
<dbReference type="RefSeq" id="WP_069978298.1">
    <property type="nucleotide sequence ID" value="NZ_CP017269.1"/>
</dbReference>
<keyword evidence="5 6" id="KW-0472">Membrane</keyword>
<feature type="transmembrane region" description="Helical" evidence="6">
    <location>
        <begin position="117"/>
        <end position="138"/>
    </location>
</feature>
<dbReference type="EMBL" id="CP017269">
    <property type="protein sequence ID" value="AOT70968.1"/>
    <property type="molecule type" value="Genomic_DNA"/>
</dbReference>
<evidence type="ECO:0000256" key="3">
    <source>
        <dbReference type="ARBA" id="ARBA00022692"/>
    </source>
</evidence>